<dbReference type="GO" id="GO:0005886">
    <property type="term" value="C:plasma membrane"/>
    <property type="evidence" value="ECO:0007669"/>
    <property type="project" value="UniProtKB-SubCell"/>
</dbReference>
<dbReference type="InterPro" id="IPR055344">
    <property type="entry name" value="SecD_SecF_C_bact"/>
</dbReference>
<dbReference type="InterPro" id="IPR054384">
    <property type="entry name" value="SecDF_P1_head"/>
</dbReference>
<dbReference type="Pfam" id="PF02355">
    <property type="entry name" value="SecD_SecF_C"/>
    <property type="match status" value="1"/>
</dbReference>
<keyword evidence="8 9" id="KW-0472">Membrane</keyword>
<dbReference type="Pfam" id="PF21760">
    <property type="entry name" value="SecD_1st"/>
    <property type="match status" value="1"/>
</dbReference>
<feature type="transmembrane region" description="Helical" evidence="9">
    <location>
        <begin position="294"/>
        <end position="312"/>
    </location>
</feature>
<protein>
    <recommendedName>
        <fullName evidence="9">Protein translocase subunit SecD</fullName>
    </recommendedName>
</protein>
<keyword evidence="4 9" id="KW-0812">Transmembrane</keyword>
<comment type="caution">
    <text evidence="9">Lacks conserved residue(s) required for the propagation of feature annotation.</text>
</comment>
<evidence type="ECO:0000256" key="2">
    <source>
        <dbReference type="ARBA" id="ARBA00022448"/>
    </source>
</evidence>
<proteinExistence type="inferred from homology"/>
<keyword evidence="2 9" id="KW-0813">Transport</keyword>
<dbReference type="EMBL" id="CP158367">
    <property type="protein sequence ID" value="XBX75700.1"/>
    <property type="molecule type" value="Genomic_DNA"/>
</dbReference>
<reference evidence="13" key="2">
    <citation type="submission" date="2024-06" db="EMBL/GenBank/DDBJ databases">
        <authorList>
            <person name="Petrova K.O."/>
            <person name="Toshchakov S.V."/>
            <person name="Boltjanskaja Y.V."/>
            <person name="Kevbrin V."/>
        </authorList>
    </citation>
    <scope>NUCLEOTIDE SEQUENCE</scope>
    <source>
        <strain evidence="13">Z-910T</strain>
    </source>
</reference>
<evidence type="ECO:0000256" key="1">
    <source>
        <dbReference type="ARBA" id="ARBA00004651"/>
    </source>
</evidence>
<dbReference type="GO" id="GO:0006605">
    <property type="term" value="P:protein targeting"/>
    <property type="evidence" value="ECO:0007669"/>
    <property type="project" value="UniProtKB-UniRule"/>
</dbReference>
<sequence>MIRWKSIVALAVFIAIVAGAAVFGIPVIERDINLGLDLQGGVYVLLQAVETDRSEVTDESISGTIEVLRNRVDQLGVTEPVIQQEGNDRIRVEIADADQDPEAVLELIGQTAQLEFLDSEGEVAFTGANLQDAGVTFNEYNQPVVFLELDDEGSRKFEELTRTHLQTGESIPIQLDGEVISSPVPQDVITDGQAVISGVGTVDEAAILASLLRSGALPLELEQLEVRSVGPELGSRALEASLYAGMIGLFLVMLFMVVFYRVPGLIASFSLVVYLLLVMFTMVGIGVVLSLPGIAGLILTIGMAVDANVIIFERIKEEIRNGKTLKSGLESGFRRAKTTILDSNITTLIVAFVLFSMGAGPTRGFAVTLSIGVIISMMTALFITRIILGVVVNSNLIKNPKFFGVRQVR</sequence>
<evidence type="ECO:0000256" key="5">
    <source>
        <dbReference type="ARBA" id="ARBA00022927"/>
    </source>
</evidence>
<accession>A0AAU7VNQ2</accession>
<evidence type="ECO:0000256" key="4">
    <source>
        <dbReference type="ARBA" id="ARBA00022692"/>
    </source>
</evidence>
<evidence type="ECO:0000313" key="13">
    <source>
        <dbReference type="EMBL" id="XBX75700.1"/>
    </source>
</evidence>
<comment type="subcellular location">
    <subcellularLocation>
        <location evidence="1 9">Cell membrane</location>
        <topology evidence="1 9">Multi-pass membrane protein</topology>
    </subcellularLocation>
</comment>
<evidence type="ECO:0000256" key="8">
    <source>
        <dbReference type="ARBA" id="ARBA00023136"/>
    </source>
</evidence>
<dbReference type="FunFam" id="1.20.1640.10:FF:000004">
    <property type="entry name" value="Protein translocase subunit SecD"/>
    <property type="match status" value="1"/>
</dbReference>
<dbReference type="PANTHER" id="PTHR30081">
    <property type="entry name" value="PROTEIN-EXPORT MEMBRANE PROTEIN SEC"/>
    <property type="match status" value="1"/>
</dbReference>
<dbReference type="Gene3D" id="1.20.1640.10">
    <property type="entry name" value="Multidrug efflux transporter AcrB transmembrane domain"/>
    <property type="match status" value="1"/>
</dbReference>
<keyword evidence="5 9" id="KW-0653">Protein transport</keyword>
<comment type="subunit">
    <text evidence="9">Forms a complex with SecF. Part of the essential Sec protein translocation apparatus which comprises SecA, SecYEG and auxiliary proteins SecDF. Other proteins may also be involved.</text>
</comment>
<dbReference type="Pfam" id="PF22599">
    <property type="entry name" value="SecDF_P1_head"/>
    <property type="match status" value="1"/>
</dbReference>
<dbReference type="InterPro" id="IPR022813">
    <property type="entry name" value="SecD/SecF_arch_bac"/>
</dbReference>
<feature type="domain" description="Protein export membrane protein SecD/SecF C-terminal" evidence="10">
    <location>
        <begin position="220"/>
        <end position="388"/>
    </location>
</feature>
<reference evidence="13" key="1">
    <citation type="journal article" date="2013" name="Extremophiles">
        <title>Proteinivorax tanatarense gen. nov., sp. nov., an anaerobic, haloalkaliphilic, proteolytic bacterium isolated from a decaying algal bloom, and proposal of Proteinivoraceae fam. nov.</title>
        <authorList>
            <person name="Kevbrin V."/>
            <person name="Boltyanskaya Y."/>
            <person name="Zhilina T."/>
            <person name="Kolganova T."/>
            <person name="Lavrentjeva E."/>
            <person name="Kuznetsov B."/>
        </authorList>
    </citation>
    <scope>NUCLEOTIDE SEQUENCE</scope>
    <source>
        <strain evidence="13">Z-910T</strain>
    </source>
</reference>
<dbReference type="NCBIfam" id="TIGR00916">
    <property type="entry name" value="2A0604s01"/>
    <property type="match status" value="1"/>
</dbReference>
<keyword evidence="3 9" id="KW-1003">Cell membrane</keyword>
<dbReference type="AlphaFoldDB" id="A0AAU7VNQ2"/>
<feature type="domain" description="Protein translocase subunit SecDF P1" evidence="11">
    <location>
        <begin position="63"/>
        <end position="119"/>
    </location>
</feature>
<keyword evidence="6 9" id="KW-1133">Transmembrane helix</keyword>
<dbReference type="SUPFAM" id="SSF82866">
    <property type="entry name" value="Multidrug efflux transporter AcrB transmembrane domain"/>
    <property type="match status" value="1"/>
</dbReference>
<feature type="transmembrane region" description="Helical" evidence="9">
    <location>
        <begin position="269"/>
        <end position="288"/>
    </location>
</feature>
<dbReference type="GO" id="GO:0043952">
    <property type="term" value="P:protein transport by the Sec complex"/>
    <property type="evidence" value="ECO:0007669"/>
    <property type="project" value="UniProtKB-UniRule"/>
</dbReference>
<evidence type="ECO:0000256" key="9">
    <source>
        <dbReference type="HAMAP-Rule" id="MF_01463"/>
    </source>
</evidence>
<feature type="transmembrane region" description="Helical" evidence="9">
    <location>
        <begin position="365"/>
        <end position="392"/>
    </location>
</feature>
<dbReference type="InterPro" id="IPR048634">
    <property type="entry name" value="SecD_SecF_C"/>
</dbReference>
<dbReference type="InterPro" id="IPR005791">
    <property type="entry name" value="SecD"/>
</dbReference>
<feature type="transmembrane region" description="Helical" evidence="9">
    <location>
        <begin position="340"/>
        <end position="359"/>
    </location>
</feature>
<comment type="similarity">
    <text evidence="9">Belongs to the SecD/SecF family. SecD subfamily.</text>
</comment>
<keyword evidence="7 9" id="KW-0811">Translocation</keyword>
<evidence type="ECO:0000256" key="7">
    <source>
        <dbReference type="ARBA" id="ARBA00023010"/>
    </source>
</evidence>
<gene>
    <name evidence="9 13" type="primary">secD</name>
    <name evidence="13" type="ORF">PRVXT_000853</name>
</gene>
<evidence type="ECO:0000259" key="11">
    <source>
        <dbReference type="Pfam" id="PF21760"/>
    </source>
</evidence>
<feature type="transmembrane region" description="Helical" evidence="9">
    <location>
        <begin position="242"/>
        <end position="262"/>
    </location>
</feature>
<dbReference type="InterPro" id="IPR048631">
    <property type="entry name" value="SecD_1st"/>
</dbReference>
<evidence type="ECO:0000256" key="6">
    <source>
        <dbReference type="ARBA" id="ARBA00022989"/>
    </source>
</evidence>
<dbReference type="PANTHER" id="PTHR30081:SF1">
    <property type="entry name" value="PROTEIN TRANSLOCASE SUBUNIT SECD"/>
    <property type="match status" value="1"/>
</dbReference>
<dbReference type="HAMAP" id="MF_01463_B">
    <property type="entry name" value="SecD_B"/>
    <property type="match status" value="1"/>
</dbReference>
<evidence type="ECO:0000259" key="12">
    <source>
        <dbReference type="Pfam" id="PF22599"/>
    </source>
</evidence>
<evidence type="ECO:0000256" key="3">
    <source>
        <dbReference type="ARBA" id="ARBA00022475"/>
    </source>
</evidence>
<evidence type="ECO:0000259" key="10">
    <source>
        <dbReference type="Pfam" id="PF02355"/>
    </source>
</evidence>
<dbReference type="GO" id="GO:0065002">
    <property type="term" value="P:intracellular protein transmembrane transport"/>
    <property type="evidence" value="ECO:0007669"/>
    <property type="project" value="UniProtKB-UniRule"/>
</dbReference>
<dbReference type="RefSeq" id="WP_350344440.1">
    <property type="nucleotide sequence ID" value="NZ_CP158367.1"/>
</dbReference>
<comment type="function">
    <text evidence="9">Part of the Sec protein translocase complex. Interacts with the SecYEG preprotein conducting channel. SecDF uses the proton motive force (PMF) to complete protein translocation after the ATP-dependent function of SecA.</text>
</comment>
<dbReference type="GO" id="GO:0015450">
    <property type="term" value="F:protein-transporting ATPase activity"/>
    <property type="evidence" value="ECO:0007669"/>
    <property type="project" value="InterPro"/>
</dbReference>
<dbReference type="NCBIfam" id="TIGR01129">
    <property type="entry name" value="secD"/>
    <property type="match status" value="1"/>
</dbReference>
<organism evidence="13">
    <name type="scientific">Proteinivorax tanatarense</name>
    <dbReference type="NCBI Taxonomy" id="1260629"/>
    <lineage>
        <taxon>Bacteria</taxon>
        <taxon>Bacillati</taxon>
        <taxon>Bacillota</taxon>
        <taxon>Clostridia</taxon>
        <taxon>Eubacteriales</taxon>
        <taxon>Proteinivoracaceae</taxon>
        <taxon>Proteinivorax</taxon>
    </lineage>
</organism>
<name>A0AAU7VNQ2_9FIRM</name>
<dbReference type="Gene3D" id="3.30.70.3220">
    <property type="match status" value="1"/>
</dbReference>
<feature type="domain" description="SecDF P1 head subdomain" evidence="12">
    <location>
        <begin position="121"/>
        <end position="218"/>
    </location>
</feature>